<feature type="non-terminal residue" evidence="1">
    <location>
        <position position="1"/>
    </location>
</feature>
<name>A0A383DFD0_9ZZZZ</name>
<proteinExistence type="predicted"/>
<reference evidence="1" key="1">
    <citation type="submission" date="2018-05" db="EMBL/GenBank/DDBJ databases">
        <authorList>
            <person name="Lanie J.A."/>
            <person name="Ng W.-L."/>
            <person name="Kazmierczak K.M."/>
            <person name="Andrzejewski T.M."/>
            <person name="Davidsen T.M."/>
            <person name="Wayne K.J."/>
            <person name="Tettelin H."/>
            <person name="Glass J.I."/>
            <person name="Rusch D."/>
            <person name="Podicherti R."/>
            <person name="Tsui H.-C.T."/>
            <person name="Winkler M.E."/>
        </authorList>
    </citation>
    <scope>NUCLEOTIDE SEQUENCE</scope>
</reference>
<evidence type="ECO:0000313" key="1">
    <source>
        <dbReference type="EMBL" id="SVE43020.1"/>
    </source>
</evidence>
<gene>
    <name evidence="1" type="ORF">METZ01_LOCUS495874</name>
</gene>
<dbReference type="EMBL" id="UINC01216752">
    <property type="protein sequence ID" value="SVE43020.1"/>
    <property type="molecule type" value="Genomic_DNA"/>
</dbReference>
<dbReference type="InterPro" id="IPR029044">
    <property type="entry name" value="Nucleotide-diphossugar_trans"/>
</dbReference>
<dbReference type="SUPFAM" id="SSF53448">
    <property type="entry name" value="Nucleotide-diphospho-sugar transferases"/>
    <property type="match status" value="1"/>
</dbReference>
<protein>
    <submittedName>
        <fullName evidence="1">Uncharacterized protein</fullName>
    </submittedName>
</protein>
<accession>A0A383DFD0</accession>
<dbReference type="AlphaFoldDB" id="A0A383DFD0"/>
<organism evidence="1">
    <name type="scientific">marine metagenome</name>
    <dbReference type="NCBI Taxonomy" id="408172"/>
    <lineage>
        <taxon>unclassified sequences</taxon>
        <taxon>metagenomes</taxon>
        <taxon>ecological metagenomes</taxon>
    </lineage>
</organism>
<sequence length="159" mass="18026">DVVKMIQADKSLIIGPVALKGYNWDEIRQAAVNGEDDIGRTGGVFNINKLPGVDMVSENEPFEIEHGGNAFMMIRRDCFETLKPHTPIYTNGGRSLPDGVEIKDYFRVEINKDTNHLLSEDYFFCHSYRQVGGKVWCAPWVETGHFGSHLFNGKYTRNN</sequence>